<organism evidence="1 2">
    <name type="scientific">Clunio marinus</name>
    <dbReference type="NCBI Taxonomy" id="568069"/>
    <lineage>
        <taxon>Eukaryota</taxon>
        <taxon>Metazoa</taxon>
        <taxon>Ecdysozoa</taxon>
        <taxon>Arthropoda</taxon>
        <taxon>Hexapoda</taxon>
        <taxon>Insecta</taxon>
        <taxon>Pterygota</taxon>
        <taxon>Neoptera</taxon>
        <taxon>Endopterygota</taxon>
        <taxon>Diptera</taxon>
        <taxon>Nematocera</taxon>
        <taxon>Chironomoidea</taxon>
        <taxon>Chironomidae</taxon>
        <taxon>Clunio</taxon>
    </lineage>
</organism>
<dbReference type="Proteomes" id="UP000183832">
    <property type="component" value="Unassembled WGS sequence"/>
</dbReference>
<dbReference type="EMBL" id="CVRI01000015">
    <property type="protein sequence ID" value="CRK90011.1"/>
    <property type="molecule type" value="Genomic_DNA"/>
</dbReference>
<sequence>MGLNDRMNESTKMCYLNERWNGSFETILEAIFSSYNLTQSKVSVKRKYNEETENEMSELMMPVSNKY</sequence>
<proteinExistence type="predicted"/>
<gene>
    <name evidence="1" type="ORF">CLUMA_CG003738</name>
</gene>
<evidence type="ECO:0000313" key="2">
    <source>
        <dbReference type="Proteomes" id="UP000183832"/>
    </source>
</evidence>
<reference evidence="1 2" key="1">
    <citation type="submission" date="2015-04" db="EMBL/GenBank/DDBJ databases">
        <authorList>
            <person name="Syromyatnikov M.Y."/>
            <person name="Popov V.N."/>
        </authorList>
    </citation>
    <scope>NUCLEOTIDE SEQUENCE [LARGE SCALE GENOMIC DNA]</scope>
</reference>
<accession>A0A1J1HPW8</accession>
<protein>
    <submittedName>
        <fullName evidence="1">CLUMA_CG003738, isoform A</fullName>
    </submittedName>
</protein>
<evidence type="ECO:0000313" key="1">
    <source>
        <dbReference type="EMBL" id="CRK90011.1"/>
    </source>
</evidence>
<name>A0A1J1HPW8_9DIPT</name>
<keyword evidence="2" id="KW-1185">Reference proteome</keyword>
<dbReference type="AlphaFoldDB" id="A0A1J1HPW8"/>